<dbReference type="Proteomes" id="UP000242637">
    <property type="component" value="Chromosome 1"/>
</dbReference>
<dbReference type="AlphaFoldDB" id="A0A239V8T9"/>
<reference evidence="1 2" key="1">
    <citation type="submission" date="2017-06" db="EMBL/GenBank/DDBJ databases">
        <authorList>
            <consortium name="Pathogen Informatics"/>
        </authorList>
    </citation>
    <scope>NUCLEOTIDE SEQUENCE [LARGE SCALE GENOMIC DNA]</scope>
    <source>
        <strain evidence="1 2">NCTC13039</strain>
    </source>
</reference>
<protein>
    <submittedName>
        <fullName evidence="1">Uncharacterized protein</fullName>
    </submittedName>
</protein>
<accession>A0A239V8T9</accession>
<dbReference type="EMBL" id="LT906453">
    <property type="protein sequence ID" value="SNV18108.1"/>
    <property type="molecule type" value="Genomic_DNA"/>
</dbReference>
<evidence type="ECO:0000313" key="1">
    <source>
        <dbReference type="EMBL" id="SNV18108.1"/>
    </source>
</evidence>
<proteinExistence type="predicted"/>
<name>A0A239V8T9_9MICO</name>
<dbReference type="KEGG" id="dco:SAMEA4475696_0370"/>
<gene>
    <name evidence="1" type="ORF">SAMEA4475696_00370</name>
</gene>
<keyword evidence="2" id="KW-1185">Reference proteome</keyword>
<evidence type="ECO:0000313" key="2">
    <source>
        <dbReference type="Proteomes" id="UP000242637"/>
    </source>
</evidence>
<organism evidence="1 2">
    <name type="scientific">Dermatophilus congolensis</name>
    <dbReference type="NCBI Taxonomy" id="1863"/>
    <lineage>
        <taxon>Bacteria</taxon>
        <taxon>Bacillati</taxon>
        <taxon>Actinomycetota</taxon>
        <taxon>Actinomycetes</taxon>
        <taxon>Micrococcales</taxon>
        <taxon>Dermatophilaceae</taxon>
        <taxon>Dermatophilus</taxon>
    </lineage>
</organism>
<sequence length="152" mass="15114">MGGSGRVSAVGWWCAEVGVLGTVAVCGLTWPVRQVGPGVGRCQALLGVPSALPFPHRCVGTSMMFRGGMRDGFVLVELLVGWFGRYWCPGLFGGFVGPSSGKGGMGEGGRGGLIGSRSGGWRVGGCWDGSAGVSGGCGCGDEGINEGDGGAG</sequence>